<comment type="caution">
    <text evidence="2">The sequence shown here is derived from an EMBL/GenBank/DDBJ whole genome shotgun (WGS) entry which is preliminary data.</text>
</comment>
<sequence length="234" mass="25932">MKDKLTTIPSLSSNSVRLGVLLAIVGGFLDAYTFVSRDRVFANAQTGNIVLFAIRAASGEWKSALLYIPPILAFILGVLVSEVVKIPHIRQLLHSYRRSILILECIILAVVGILPKSVPNIVITVCISFVSSLQISTFNKLDKWTYNSTMTTGNLRTATQAAYLAFIEHNQEAKKQFKEFFVIILSFLFGASLGTFSTTHIGNTSIWIASGILVIALILYHRDRGYLRKPLTLK</sequence>
<keyword evidence="1" id="KW-0472">Membrane</keyword>
<keyword evidence="1" id="KW-1133">Transmembrane helix</keyword>
<feature type="transmembrane region" description="Helical" evidence="1">
    <location>
        <begin position="204"/>
        <end position="220"/>
    </location>
</feature>
<accession>A0AA91ZTG4</accession>
<keyword evidence="1" id="KW-0812">Transmembrane</keyword>
<name>A0AA91ZTG4_9BACI</name>
<protein>
    <recommendedName>
        <fullName evidence="4">DUF1275 domain-containing protein</fullName>
    </recommendedName>
</protein>
<proteinExistence type="predicted"/>
<dbReference type="AlphaFoldDB" id="A0AA91ZTG4"/>
<feature type="transmembrane region" description="Helical" evidence="1">
    <location>
        <begin position="64"/>
        <end position="84"/>
    </location>
</feature>
<evidence type="ECO:0000313" key="2">
    <source>
        <dbReference type="EMBL" id="PED82765.1"/>
    </source>
</evidence>
<dbReference type="InterPro" id="IPR010699">
    <property type="entry name" value="DUF1275"/>
</dbReference>
<feature type="transmembrane region" description="Helical" evidence="1">
    <location>
        <begin position="180"/>
        <end position="198"/>
    </location>
</feature>
<dbReference type="PANTHER" id="PTHR37314">
    <property type="entry name" value="SLR0142 PROTEIN"/>
    <property type="match status" value="1"/>
</dbReference>
<dbReference type="Pfam" id="PF06912">
    <property type="entry name" value="DUF1275"/>
    <property type="match status" value="1"/>
</dbReference>
<feature type="transmembrane region" description="Helical" evidence="1">
    <location>
        <begin position="96"/>
        <end position="115"/>
    </location>
</feature>
<evidence type="ECO:0000313" key="3">
    <source>
        <dbReference type="Proteomes" id="UP000221020"/>
    </source>
</evidence>
<gene>
    <name evidence="2" type="ORF">CON65_10135</name>
</gene>
<evidence type="ECO:0000256" key="1">
    <source>
        <dbReference type="SAM" id="Phobius"/>
    </source>
</evidence>
<evidence type="ECO:0008006" key="4">
    <source>
        <dbReference type="Google" id="ProtNLM"/>
    </source>
</evidence>
<dbReference type="RefSeq" id="WP_097898637.1">
    <property type="nucleotide sequence ID" value="NZ_NVOR01000027.1"/>
</dbReference>
<dbReference type="Proteomes" id="UP000221020">
    <property type="component" value="Unassembled WGS sequence"/>
</dbReference>
<dbReference type="EMBL" id="NVOR01000027">
    <property type="protein sequence ID" value="PED82765.1"/>
    <property type="molecule type" value="Genomic_DNA"/>
</dbReference>
<dbReference type="PANTHER" id="PTHR37314:SF4">
    <property type="entry name" value="UPF0700 TRANSMEMBRANE PROTEIN YOAK"/>
    <property type="match status" value="1"/>
</dbReference>
<feature type="transmembrane region" description="Helical" evidence="1">
    <location>
        <begin position="15"/>
        <end position="33"/>
    </location>
</feature>
<reference evidence="2 3" key="1">
    <citation type="submission" date="2017-09" db="EMBL/GenBank/DDBJ databases">
        <title>Large-scale bioinformatics analysis of Bacillus genomes uncovers conserved roles of natural products in bacterial physiology.</title>
        <authorList>
            <consortium name="Agbiome Team Llc"/>
            <person name="Bleich R.M."/>
            <person name="Grubbs K.J."/>
            <person name="Santa Maria K.C."/>
            <person name="Allen S.E."/>
            <person name="Farag S."/>
            <person name="Shank E.A."/>
            <person name="Bowers A."/>
        </authorList>
    </citation>
    <scope>NUCLEOTIDE SEQUENCE [LARGE SCALE GENOMIC DNA]</scope>
    <source>
        <strain evidence="2 3">AFS092012</strain>
    </source>
</reference>
<organism evidence="2 3">
    <name type="scientific">Bacillus pseudomycoides</name>
    <dbReference type="NCBI Taxonomy" id="64104"/>
    <lineage>
        <taxon>Bacteria</taxon>
        <taxon>Bacillati</taxon>
        <taxon>Bacillota</taxon>
        <taxon>Bacilli</taxon>
        <taxon>Bacillales</taxon>
        <taxon>Bacillaceae</taxon>
        <taxon>Bacillus</taxon>
        <taxon>Bacillus cereus group</taxon>
    </lineage>
</organism>
<feature type="transmembrane region" description="Helical" evidence="1">
    <location>
        <begin position="121"/>
        <end position="141"/>
    </location>
</feature>